<dbReference type="EMBL" id="VTXW01000048">
    <property type="protein sequence ID" value="NOH36371.1"/>
    <property type="molecule type" value="Genomic_DNA"/>
</dbReference>
<dbReference type="Pfam" id="PF04542">
    <property type="entry name" value="Sigma70_r2"/>
    <property type="match status" value="1"/>
</dbReference>
<evidence type="ECO:0000313" key="7">
    <source>
        <dbReference type="Proteomes" id="UP000525336"/>
    </source>
</evidence>
<dbReference type="InterPro" id="IPR014284">
    <property type="entry name" value="RNA_pol_sigma-70_dom"/>
</dbReference>
<dbReference type="InterPro" id="IPR000943">
    <property type="entry name" value="RNA_pol_sigma70"/>
</dbReference>
<dbReference type="SUPFAM" id="SSF88659">
    <property type="entry name" value="Sigma3 and sigma4 domains of RNA polymerase sigma factors"/>
    <property type="match status" value="1"/>
</dbReference>
<evidence type="ECO:0000259" key="5">
    <source>
        <dbReference type="PROSITE" id="PS00715"/>
    </source>
</evidence>
<evidence type="ECO:0000256" key="1">
    <source>
        <dbReference type="ARBA" id="ARBA00023015"/>
    </source>
</evidence>
<dbReference type="InterPro" id="IPR013325">
    <property type="entry name" value="RNA_pol_sigma_r2"/>
</dbReference>
<dbReference type="InterPro" id="IPR050239">
    <property type="entry name" value="Sigma-70_RNA_pol_init_factors"/>
</dbReference>
<dbReference type="SUPFAM" id="SSF88946">
    <property type="entry name" value="Sigma2 domain of RNA polymerase sigma factors"/>
    <property type="match status" value="1"/>
</dbReference>
<dbReference type="InterPro" id="IPR007627">
    <property type="entry name" value="RNA_pol_sigma70_r2"/>
</dbReference>
<proteinExistence type="predicted"/>
<reference evidence="6 7" key="1">
    <citation type="submission" date="2019-09" db="EMBL/GenBank/DDBJ databases">
        <title>Draft genome sequencing and comparative genomics of hatchery-associated Vibrios.</title>
        <authorList>
            <person name="Kehlet-Delgado H."/>
            <person name="Mueller R.S."/>
        </authorList>
    </citation>
    <scope>NUCLEOTIDE SEQUENCE [LARGE SCALE GENOMIC DNA]</scope>
    <source>
        <strain evidence="6 7">00-90-10</strain>
    </source>
</reference>
<dbReference type="GO" id="GO:0003677">
    <property type="term" value="F:DNA binding"/>
    <property type="evidence" value="ECO:0007669"/>
    <property type="project" value="UniProtKB-KW"/>
</dbReference>
<dbReference type="InterPro" id="IPR007630">
    <property type="entry name" value="RNA_pol_sigma70_r4"/>
</dbReference>
<dbReference type="PROSITE" id="PS00715">
    <property type="entry name" value="SIGMA70_1"/>
    <property type="match status" value="1"/>
</dbReference>
<organism evidence="6 7">
    <name type="scientific">Vibrio chagasii</name>
    <dbReference type="NCBI Taxonomy" id="170679"/>
    <lineage>
        <taxon>Bacteria</taxon>
        <taxon>Pseudomonadati</taxon>
        <taxon>Pseudomonadota</taxon>
        <taxon>Gammaproteobacteria</taxon>
        <taxon>Vibrionales</taxon>
        <taxon>Vibrionaceae</taxon>
        <taxon>Vibrio</taxon>
    </lineage>
</organism>
<dbReference type="InterPro" id="IPR013324">
    <property type="entry name" value="RNA_pol_sigma_r3/r4-like"/>
</dbReference>
<dbReference type="PRINTS" id="PR00046">
    <property type="entry name" value="SIGMA70FCT"/>
</dbReference>
<gene>
    <name evidence="6" type="ORF">F0245_24040</name>
</gene>
<dbReference type="Pfam" id="PF04545">
    <property type="entry name" value="Sigma70_r4"/>
    <property type="match status" value="1"/>
</dbReference>
<evidence type="ECO:0000256" key="3">
    <source>
        <dbReference type="ARBA" id="ARBA00023125"/>
    </source>
</evidence>
<evidence type="ECO:0000313" key="6">
    <source>
        <dbReference type="EMBL" id="NOH36371.1"/>
    </source>
</evidence>
<dbReference type="NCBIfam" id="TIGR02937">
    <property type="entry name" value="sigma70-ECF"/>
    <property type="match status" value="1"/>
</dbReference>
<keyword evidence="3" id="KW-0238">DNA-binding</keyword>
<name>A0A7Y4DUB1_9VIBR</name>
<sequence length="295" mass="33895">MLNCWCKLFMIKGYRVKLNGEELSMERYISDIADHDLLTAAEEVLLFEKYKAGCLMSRDRLITCNLKLVVKTARSYSQRLCVSLNLLDLISEGNIGLMKAIDKFDHTAGNRLSTYAIWWIKESIESSLLNVSRTVRIPVYRLKLAYKISRLMYNKHEKRFINSCMIQSIANELDVSVSDIREVMFLIEMGLDRTVHIEPSFHSISEMHSESITCPLDSLCKAEFESDIKNLIAQLPSRERIAVSTRYSVLSDFDLMVRFKDVGDELGVSIERARQLNKQGIELLRLGLKEHGWGS</sequence>
<dbReference type="Gene3D" id="1.20.140.160">
    <property type="match status" value="1"/>
</dbReference>
<evidence type="ECO:0000256" key="4">
    <source>
        <dbReference type="ARBA" id="ARBA00023163"/>
    </source>
</evidence>
<keyword evidence="1" id="KW-0805">Transcription regulation</keyword>
<dbReference type="PANTHER" id="PTHR30603:SF60">
    <property type="entry name" value="RNA POLYMERASE SIGMA FACTOR RPOD"/>
    <property type="match status" value="1"/>
</dbReference>
<accession>A0A7Y4DUB1</accession>
<dbReference type="Gene3D" id="1.10.601.10">
    <property type="entry name" value="RNA Polymerase Primary Sigma Factor"/>
    <property type="match status" value="1"/>
</dbReference>
<dbReference type="PANTHER" id="PTHR30603">
    <property type="entry name" value="RNA POLYMERASE SIGMA FACTOR RPO"/>
    <property type="match status" value="1"/>
</dbReference>
<dbReference type="GO" id="GO:0016987">
    <property type="term" value="F:sigma factor activity"/>
    <property type="evidence" value="ECO:0007669"/>
    <property type="project" value="UniProtKB-KW"/>
</dbReference>
<evidence type="ECO:0000256" key="2">
    <source>
        <dbReference type="ARBA" id="ARBA00023082"/>
    </source>
</evidence>
<protein>
    <submittedName>
        <fullName evidence="6">Sigma-70 family RNA polymerase sigma factor</fullName>
    </submittedName>
</protein>
<dbReference type="Proteomes" id="UP000525336">
    <property type="component" value="Unassembled WGS sequence"/>
</dbReference>
<keyword evidence="4" id="KW-0804">Transcription</keyword>
<feature type="domain" description="RNA polymerase sigma-70" evidence="5">
    <location>
        <begin position="88"/>
        <end position="101"/>
    </location>
</feature>
<keyword evidence="2" id="KW-0731">Sigma factor</keyword>
<dbReference type="GO" id="GO:0006352">
    <property type="term" value="P:DNA-templated transcription initiation"/>
    <property type="evidence" value="ECO:0007669"/>
    <property type="project" value="InterPro"/>
</dbReference>
<dbReference type="AlphaFoldDB" id="A0A7Y4DUB1"/>
<comment type="caution">
    <text evidence="6">The sequence shown here is derived from an EMBL/GenBank/DDBJ whole genome shotgun (WGS) entry which is preliminary data.</text>
</comment>